<sequence>MARAMWPAIDISTKLLKQLKENKEGDLVSTDKDPPHLVTTNLSEEPSIRSELIRGRQTALEHLPVSPGESTPVMECLTDQLPSDLEESTTMQGVDAPKMTKAPEFGNVVTENISTQNSPHNTPSSLSIMARQKGARKDKKVKGKEQG</sequence>
<comment type="caution">
    <text evidence="2">The sequence shown here is derived from an EMBL/GenBank/DDBJ whole genome shotgun (WGS) entry which is preliminary data.</text>
</comment>
<name>A0AAV8TKE7_9ROSI</name>
<gene>
    <name evidence="2" type="ORF">K2173_011069</name>
</gene>
<dbReference type="EMBL" id="JAIWQS010000004">
    <property type="protein sequence ID" value="KAJ8766891.1"/>
    <property type="molecule type" value="Genomic_DNA"/>
</dbReference>
<evidence type="ECO:0000313" key="2">
    <source>
        <dbReference type="EMBL" id="KAJ8766891.1"/>
    </source>
</evidence>
<proteinExistence type="predicted"/>
<keyword evidence="3" id="KW-1185">Reference proteome</keyword>
<feature type="compositionally biased region" description="Basic residues" evidence="1">
    <location>
        <begin position="133"/>
        <end position="147"/>
    </location>
</feature>
<dbReference type="Proteomes" id="UP001159364">
    <property type="component" value="Linkage Group LG04"/>
</dbReference>
<organism evidence="2 3">
    <name type="scientific">Erythroxylum novogranatense</name>
    <dbReference type="NCBI Taxonomy" id="1862640"/>
    <lineage>
        <taxon>Eukaryota</taxon>
        <taxon>Viridiplantae</taxon>
        <taxon>Streptophyta</taxon>
        <taxon>Embryophyta</taxon>
        <taxon>Tracheophyta</taxon>
        <taxon>Spermatophyta</taxon>
        <taxon>Magnoliopsida</taxon>
        <taxon>eudicotyledons</taxon>
        <taxon>Gunneridae</taxon>
        <taxon>Pentapetalae</taxon>
        <taxon>rosids</taxon>
        <taxon>fabids</taxon>
        <taxon>Malpighiales</taxon>
        <taxon>Erythroxylaceae</taxon>
        <taxon>Erythroxylum</taxon>
    </lineage>
</organism>
<protein>
    <submittedName>
        <fullName evidence="2">Uncharacterized protein</fullName>
    </submittedName>
</protein>
<reference evidence="2 3" key="1">
    <citation type="submission" date="2021-09" db="EMBL/GenBank/DDBJ databases">
        <title>Genomic insights and catalytic innovation underlie evolution of tropane alkaloids biosynthesis.</title>
        <authorList>
            <person name="Wang Y.-J."/>
            <person name="Tian T."/>
            <person name="Huang J.-P."/>
            <person name="Huang S.-X."/>
        </authorList>
    </citation>
    <scope>NUCLEOTIDE SEQUENCE [LARGE SCALE GENOMIC DNA]</scope>
    <source>
        <strain evidence="2">KIB-2018</strain>
        <tissue evidence="2">Leaf</tissue>
    </source>
</reference>
<evidence type="ECO:0000256" key="1">
    <source>
        <dbReference type="SAM" id="MobiDB-lite"/>
    </source>
</evidence>
<feature type="region of interest" description="Disordered" evidence="1">
    <location>
        <begin position="112"/>
        <end position="147"/>
    </location>
</feature>
<evidence type="ECO:0000313" key="3">
    <source>
        <dbReference type="Proteomes" id="UP001159364"/>
    </source>
</evidence>
<feature type="compositionally biased region" description="Polar residues" evidence="1">
    <location>
        <begin position="112"/>
        <end position="127"/>
    </location>
</feature>
<dbReference type="AlphaFoldDB" id="A0AAV8TKE7"/>
<accession>A0AAV8TKE7</accession>